<dbReference type="Gene3D" id="3.40.50.150">
    <property type="entry name" value="Vaccinia Virus protein VP39"/>
    <property type="match status" value="1"/>
</dbReference>
<organism evidence="2 4">
    <name type="scientific">Roseovarius indicus</name>
    <dbReference type="NCBI Taxonomy" id="540747"/>
    <lineage>
        <taxon>Bacteria</taxon>
        <taxon>Pseudomonadati</taxon>
        <taxon>Pseudomonadota</taxon>
        <taxon>Alphaproteobacteria</taxon>
        <taxon>Rhodobacterales</taxon>
        <taxon>Roseobacteraceae</taxon>
        <taxon>Roseovarius</taxon>
    </lineage>
</organism>
<accession>A0A0T5P210</accession>
<dbReference type="STRING" id="540747.SAMN04488031_111104"/>
<reference evidence="2 4" key="1">
    <citation type="submission" date="2015-04" db="EMBL/GenBank/DDBJ databases">
        <title>The draft genome sequence of Roseovarius indicus B108T.</title>
        <authorList>
            <person name="Li G."/>
            <person name="Lai Q."/>
            <person name="Shao Z."/>
            <person name="Yan P."/>
        </authorList>
    </citation>
    <scope>NUCLEOTIDE SEQUENCE [LARGE SCALE GENOMIC DNA]</scope>
    <source>
        <strain evidence="2 4">B108</strain>
    </source>
</reference>
<dbReference type="GO" id="GO:0032259">
    <property type="term" value="P:methylation"/>
    <property type="evidence" value="ECO:0007669"/>
    <property type="project" value="UniProtKB-KW"/>
</dbReference>
<proteinExistence type="predicted"/>
<dbReference type="PATRIC" id="fig|540747.5.peg.3448"/>
<dbReference type="InterPro" id="IPR013216">
    <property type="entry name" value="Methyltransf_11"/>
</dbReference>
<evidence type="ECO:0000313" key="4">
    <source>
        <dbReference type="Proteomes" id="UP000051401"/>
    </source>
</evidence>
<keyword evidence="3" id="KW-0489">Methyltransferase</keyword>
<dbReference type="OrthoDB" id="163232at2"/>
<dbReference type="Proteomes" id="UP000325785">
    <property type="component" value="Chromosome"/>
</dbReference>
<keyword evidence="3" id="KW-0808">Transferase</keyword>
<dbReference type="EMBL" id="CP031598">
    <property type="protein sequence ID" value="QEW24799.1"/>
    <property type="molecule type" value="Genomic_DNA"/>
</dbReference>
<sequence>MGQYDKIHLGCGVKHLPGWFHVDALNYDHVDHVGRVEDLSFIPDNSAKLIYACHVLEHFGRNTYKAALAEWCRVLEPGGVLRLAVPDFGAAAKLYMSGILPRGIEDVRGLVTGGQRDQYDFHGMIFDEAALSEALKEVGFSETRLWDWRETEHSHMDDYSQAYLPHMDKENGVLVSLNIEAVK</sequence>
<gene>
    <name evidence="3" type="ORF">RIdsm_00582</name>
    <name evidence="2" type="ORF">XM52_25455</name>
</gene>
<name>A0A0T5P210_9RHOB</name>
<evidence type="ECO:0000313" key="2">
    <source>
        <dbReference type="EMBL" id="KRS15154.1"/>
    </source>
</evidence>
<dbReference type="KEGG" id="rid:RIdsm_00582"/>
<dbReference type="AlphaFoldDB" id="A0A0T5P210"/>
<evidence type="ECO:0000313" key="5">
    <source>
        <dbReference type="Proteomes" id="UP000325785"/>
    </source>
</evidence>
<dbReference type="Pfam" id="PF08241">
    <property type="entry name" value="Methyltransf_11"/>
    <property type="match status" value="1"/>
</dbReference>
<dbReference type="Proteomes" id="UP000051401">
    <property type="component" value="Unassembled WGS sequence"/>
</dbReference>
<protein>
    <submittedName>
        <fullName evidence="3">Methyltransferase domain protein</fullName>
    </submittedName>
</protein>
<keyword evidence="4" id="KW-1185">Reference proteome</keyword>
<dbReference type="EMBL" id="LAXI01000027">
    <property type="protein sequence ID" value="KRS15154.1"/>
    <property type="molecule type" value="Genomic_DNA"/>
</dbReference>
<evidence type="ECO:0000313" key="3">
    <source>
        <dbReference type="EMBL" id="QEW24799.1"/>
    </source>
</evidence>
<dbReference type="GO" id="GO:0008757">
    <property type="term" value="F:S-adenosylmethionine-dependent methyltransferase activity"/>
    <property type="evidence" value="ECO:0007669"/>
    <property type="project" value="InterPro"/>
</dbReference>
<feature type="domain" description="Methyltransferase type 11" evidence="1">
    <location>
        <begin position="32"/>
        <end position="81"/>
    </location>
</feature>
<dbReference type="RefSeq" id="WP_057820913.1">
    <property type="nucleotide sequence ID" value="NZ_CP031598.1"/>
</dbReference>
<evidence type="ECO:0000259" key="1">
    <source>
        <dbReference type="Pfam" id="PF08241"/>
    </source>
</evidence>
<dbReference type="InterPro" id="IPR029063">
    <property type="entry name" value="SAM-dependent_MTases_sf"/>
</dbReference>
<reference evidence="3 5" key="2">
    <citation type="submission" date="2018-08" db="EMBL/GenBank/DDBJ databases">
        <title>Genetic Globetrotter - A new plasmid hitch-hiking vast phylogenetic and geographic distances.</title>
        <authorList>
            <person name="Vollmers J."/>
            <person name="Petersen J."/>
        </authorList>
    </citation>
    <scope>NUCLEOTIDE SEQUENCE [LARGE SCALE GENOMIC DNA]</scope>
    <source>
        <strain evidence="3 5">DSM 26383</strain>
    </source>
</reference>
<dbReference type="SUPFAM" id="SSF53335">
    <property type="entry name" value="S-adenosyl-L-methionine-dependent methyltransferases"/>
    <property type="match status" value="1"/>
</dbReference>